<dbReference type="GeneID" id="46984375"/>
<protein>
    <recommendedName>
        <fullName evidence="3">HNH endonuclease</fullName>
    </recommendedName>
</protein>
<gene>
    <name evidence="1" type="ORF">LN473_17185</name>
</gene>
<dbReference type="EMBL" id="JAJIUN010000076">
    <property type="protein sequence ID" value="MCC8623681.1"/>
    <property type="molecule type" value="Genomic_DNA"/>
</dbReference>
<proteinExistence type="predicted"/>
<keyword evidence="2" id="KW-1185">Reference proteome</keyword>
<evidence type="ECO:0000313" key="1">
    <source>
        <dbReference type="EMBL" id="MCC8623681.1"/>
    </source>
</evidence>
<comment type="caution">
    <text evidence="1">The sequence shown here is derived from an EMBL/GenBank/DDBJ whole genome shotgun (WGS) entry which is preliminary data.</text>
</comment>
<evidence type="ECO:0000313" key="2">
    <source>
        <dbReference type="Proteomes" id="UP001430544"/>
    </source>
</evidence>
<accession>A0ABS8LD59</accession>
<dbReference type="Proteomes" id="UP001430544">
    <property type="component" value="Unassembled WGS sequence"/>
</dbReference>
<reference evidence="1" key="1">
    <citation type="submission" date="2021-11" db="EMBL/GenBank/DDBJ databases">
        <title>Genome resources and taxonomic validation of 89 Xanthomonas strains.</title>
        <authorList>
            <person name="Tambong J.T."/>
        </authorList>
    </citation>
    <scope>NUCLEOTIDE SEQUENCE</scope>
    <source>
        <strain evidence="1">Bv 5-4A</strain>
    </source>
</reference>
<evidence type="ECO:0008006" key="3">
    <source>
        <dbReference type="Google" id="ProtNLM"/>
    </source>
</evidence>
<dbReference type="RefSeq" id="WP_126936583.1">
    <property type="nucleotide sequence ID" value="NZ_CP018470.1"/>
</dbReference>
<organism evidence="1 2">
    <name type="scientific">Xanthomonas vesicatoria</name>
    <dbReference type="NCBI Taxonomy" id="56460"/>
    <lineage>
        <taxon>Bacteria</taxon>
        <taxon>Pseudomonadati</taxon>
        <taxon>Pseudomonadota</taxon>
        <taxon>Gammaproteobacteria</taxon>
        <taxon>Lysobacterales</taxon>
        <taxon>Lysobacteraceae</taxon>
        <taxon>Xanthomonas</taxon>
    </lineage>
</organism>
<name>A0ABS8LD59_9XANT</name>
<sequence length="300" mass="33343">MRSTSLSPSEGFDVAKIVCNDWWQGSVLQLPESNDDPHFGGHSCWLLASQTCNAHNPDINRVPAVEFIRAHTLASGKFADKLSEGSSPRVHHAQATNAEGGRLDLELRIEERIWVPRARLMELAPSAYRLEDSEADATRRDKEAFAAWLSRSYVRVELPNEFVELFGSTKLKEFFSGVAKKYSEQIQGIYLDLRPRSDDSDAQYSPTQVAKFVGPYQLRVTIVVQDPAAVEAVETELKALVDKRIPAAGGKVSRLKASAEKGIDLITDVVTIDGWTARDLMGNIRFTDWDHLSGTDESDP</sequence>